<evidence type="ECO:0000313" key="3">
    <source>
        <dbReference type="EnsemblMetazoa" id="Aqu2.1.20936_001"/>
    </source>
</evidence>
<dbReference type="Gene3D" id="3.90.215.10">
    <property type="entry name" value="Gamma Fibrinogen, chain A, domain 1"/>
    <property type="match status" value="2"/>
</dbReference>
<reference evidence="3" key="1">
    <citation type="submission" date="2017-05" db="UniProtKB">
        <authorList>
            <consortium name="EnsemblMetazoa"/>
        </authorList>
    </citation>
    <scope>IDENTIFICATION</scope>
</reference>
<dbReference type="InterPro" id="IPR020837">
    <property type="entry name" value="Fibrinogen_CS"/>
</dbReference>
<dbReference type="InParanoid" id="A0A1X7U0C2"/>
<accession>A0A1X7U0C2</accession>
<dbReference type="InterPro" id="IPR002181">
    <property type="entry name" value="Fibrinogen_a/b/g_C_dom"/>
</dbReference>
<dbReference type="EnsemblMetazoa" id="Aqu2.1.20936_001">
    <property type="protein sequence ID" value="Aqu2.1.20936_001"/>
    <property type="gene ID" value="Aqu2.1.20936"/>
</dbReference>
<evidence type="ECO:0000256" key="1">
    <source>
        <dbReference type="ARBA" id="ARBA00023157"/>
    </source>
</evidence>
<dbReference type="SUPFAM" id="SSF56496">
    <property type="entry name" value="Fibrinogen C-terminal domain-like"/>
    <property type="match status" value="1"/>
</dbReference>
<dbReference type="Gene3D" id="4.10.530.10">
    <property type="entry name" value="Gamma-fibrinogen Carboxyl Terminal Fragment, domain 2"/>
    <property type="match status" value="1"/>
</dbReference>
<organism evidence="3">
    <name type="scientific">Amphimedon queenslandica</name>
    <name type="common">Sponge</name>
    <dbReference type="NCBI Taxonomy" id="400682"/>
    <lineage>
        <taxon>Eukaryota</taxon>
        <taxon>Metazoa</taxon>
        <taxon>Porifera</taxon>
        <taxon>Demospongiae</taxon>
        <taxon>Heteroscleromorpha</taxon>
        <taxon>Haplosclerida</taxon>
        <taxon>Niphatidae</taxon>
        <taxon>Amphimedon</taxon>
    </lineage>
</organism>
<protein>
    <recommendedName>
        <fullName evidence="2">Fibrinogen C-terminal domain-containing protein</fullName>
    </recommendedName>
</protein>
<dbReference type="PROSITE" id="PS51406">
    <property type="entry name" value="FIBRINOGEN_C_2"/>
    <property type="match status" value="1"/>
</dbReference>
<dbReference type="AlphaFoldDB" id="A0A1X7U0C2"/>
<proteinExistence type="predicted"/>
<dbReference type="eggNOG" id="KOG2579">
    <property type="taxonomic scope" value="Eukaryota"/>
</dbReference>
<dbReference type="STRING" id="400682.A0A1X7U0C2"/>
<keyword evidence="1" id="KW-1015">Disulfide bond</keyword>
<dbReference type="InterPro" id="IPR014716">
    <property type="entry name" value="Fibrinogen_a/b/g_C_1"/>
</dbReference>
<dbReference type="GO" id="GO:0005615">
    <property type="term" value="C:extracellular space"/>
    <property type="evidence" value="ECO:0007669"/>
    <property type="project" value="TreeGrafter"/>
</dbReference>
<dbReference type="PANTHER" id="PTHR19143:SF458">
    <property type="entry name" value="FIBRINOGEN C-TERMINAL DOMAIN-CONTAINING PROTEIN-RELATED"/>
    <property type="match status" value="1"/>
</dbReference>
<feature type="domain" description="Fibrinogen C-terminal" evidence="2">
    <location>
        <begin position="1"/>
        <end position="160"/>
    </location>
</feature>
<dbReference type="PANTHER" id="PTHR19143">
    <property type="entry name" value="FIBRINOGEN/TENASCIN/ANGIOPOEITIN"/>
    <property type="match status" value="1"/>
</dbReference>
<dbReference type="InterPro" id="IPR050373">
    <property type="entry name" value="Fibrinogen_C-term_domain"/>
</dbReference>
<dbReference type="CDD" id="cd00087">
    <property type="entry name" value="FReD"/>
    <property type="match status" value="1"/>
</dbReference>
<dbReference type="PROSITE" id="PS00514">
    <property type="entry name" value="FIBRINOGEN_C_1"/>
    <property type="match status" value="1"/>
</dbReference>
<dbReference type="SMART" id="SM00186">
    <property type="entry name" value="FBG"/>
    <property type="match status" value="1"/>
</dbReference>
<dbReference type="OrthoDB" id="6273946at2759"/>
<dbReference type="Pfam" id="PF00147">
    <property type="entry name" value="Fibrinogen_C"/>
    <property type="match status" value="1"/>
</dbReference>
<dbReference type="InterPro" id="IPR036056">
    <property type="entry name" value="Fibrinogen-like_C"/>
</dbReference>
<evidence type="ECO:0000259" key="2">
    <source>
        <dbReference type="PROSITE" id="PS51406"/>
    </source>
</evidence>
<sequence length="160" mass="18373">MSNGGWTVFQRRMDGTVNFYHSWADYAKGFGDLNRETSLRVDLKDFEENKRYATYNSFQVGNAVTKYTLHVSGYGGNAGDSLSNHNGMKFSTYNEDNDAYSGNCAATYKGAWWYSHCHSSNLNGLYLVGSHTSYANGVNWYHFKKHYYSLKTTEMKIRRK</sequence>
<name>A0A1X7U0C2_AMPQE</name>